<dbReference type="CDD" id="cd00063">
    <property type="entry name" value="FN3"/>
    <property type="match status" value="1"/>
</dbReference>
<evidence type="ECO:0000256" key="5">
    <source>
        <dbReference type="ARBA" id="ARBA00023319"/>
    </source>
</evidence>
<dbReference type="InterPro" id="IPR051275">
    <property type="entry name" value="Cell_adhesion_signaling"/>
</dbReference>
<dbReference type="SUPFAM" id="SSF49265">
    <property type="entry name" value="Fibronectin type III"/>
    <property type="match status" value="1"/>
</dbReference>
<dbReference type="PANTHER" id="PTHR11640:SF164">
    <property type="entry name" value="MAM DOMAIN-CONTAINING GLYCOSYLPHOSPHATIDYLINOSITOL ANCHOR PROTEIN 1"/>
    <property type="match status" value="1"/>
</dbReference>
<evidence type="ECO:0000256" key="3">
    <source>
        <dbReference type="ARBA" id="ARBA00023157"/>
    </source>
</evidence>
<evidence type="ECO:0000259" key="7">
    <source>
        <dbReference type="PROSITE" id="PS50835"/>
    </source>
</evidence>
<sequence length="569" mass="62869">MSVIGYIVEGENPNIDITCSVSDPGYPYATFKWSKDNQDQSGGEAGTITIRQRSATVSKHDGIWTCIPNNSEGEGLGADIYVVVNAKAHLSPSLQRTLTVVDDPKDSFNVTCGFISKPSVTISWTYNNNNILPDGVITQPITTTSSGKMSTVTQKLLWNPNSDISSRRSAGGVYLSKGTVDLGQGRLDTKESDQMILKVEYAPYQIEFNKSDTVIAVADLDRLIIACAATCRPSCSYQWKKSDGSIVENSNILDLNPVQKLDDGSFVCVAWNKHNEQGLKKYLKLTVNCRYSLCETSPTNIGLPLHVNMTISICLTANPFTQLTDSNWRFKSSESDYMINGLPNGVLTSVKDTNHPFKKYVMLMITKILESHYGTYTLQVNNRFNVQQLTHVISLLPEGPPVTPRDIKIIYITAVSIYLEWTAGFDGGPDQTFWLNVYDRETSDWFIVPNIPDTTKGQGGLFEYKLTTKQGLFPGHKYIIPFGAINSISNVTGSSVMAHIKRLLDKGFPVITIIGSTFGVLVAAGIVTVITLLWRRGGRPLADKNDDEARKLILRGHRLLKPLNCTDEL</sequence>
<dbReference type="GO" id="GO:0005886">
    <property type="term" value="C:plasma membrane"/>
    <property type="evidence" value="ECO:0007669"/>
    <property type="project" value="TreeGrafter"/>
</dbReference>
<keyword evidence="4" id="KW-0325">Glycoprotein</keyword>
<dbReference type="SUPFAM" id="SSF48726">
    <property type="entry name" value="Immunoglobulin"/>
    <property type="match status" value="1"/>
</dbReference>
<evidence type="ECO:0000313" key="8">
    <source>
        <dbReference type="EMBL" id="KAK2144585.1"/>
    </source>
</evidence>
<organism evidence="8 9">
    <name type="scientific">Paralvinella palmiformis</name>
    <dbReference type="NCBI Taxonomy" id="53620"/>
    <lineage>
        <taxon>Eukaryota</taxon>
        <taxon>Metazoa</taxon>
        <taxon>Spiralia</taxon>
        <taxon>Lophotrochozoa</taxon>
        <taxon>Annelida</taxon>
        <taxon>Polychaeta</taxon>
        <taxon>Sedentaria</taxon>
        <taxon>Canalipalpata</taxon>
        <taxon>Terebellida</taxon>
        <taxon>Terebelliformia</taxon>
        <taxon>Alvinellidae</taxon>
        <taxon>Paralvinella</taxon>
    </lineage>
</organism>
<dbReference type="InterPro" id="IPR007110">
    <property type="entry name" value="Ig-like_dom"/>
</dbReference>
<comment type="caution">
    <text evidence="8">The sequence shown here is derived from an EMBL/GenBank/DDBJ whole genome shotgun (WGS) entry which is preliminary data.</text>
</comment>
<dbReference type="EMBL" id="JAODUP010000745">
    <property type="protein sequence ID" value="KAK2144585.1"/>
    <property type="molecule type" value="Genomic_DNA"/>
</dbReference>
<accession>A0AAD9J266</accession>
<feature type="domain" description="Ig-like" evidence="7">
    <location>
        <begin position="9"/>
        <end position="66"/>
    </location>
</feature>
<dbReference type="GO" id="GO:0005911">
    <property type="term" value="C:cell-cell junction"/>
    <property type="evidence" value="ECO:0007669"/>
    <property type="project" value="TreeGrafter"/>
</dbReference>
<keyword evidence="6" id="KW-0812">Transmembrane</keyword>
<evidence type="ECO:0000313" key="9">
    <source>
        <dbReference type="Proteomes" id="UP001208570"/>
    </source>
</evidence>
<proteinExistence type="predicted"/>
<comment type="subcellular location">
    <subcellularLocation>
        <location evidence="1">Membrane</location>
        <topology evidence="1">Single-pass type I membrane protein</topology>
    </subcellularLocation>
</comment>
<name>A0AAD9J266_9ANNE</name>
<keyword evidence="6" id="KW-1133">Transmembrane helix</keyword>
<dbReference type="GO" id="GO:0098609">
    <property type="term" value="P:cell-cell adhesion"/>
    <property type="evidence" value="ECO:0007669"/>
    <property type="project" value="TreeGrafter"/>
</dbReference>
<dbReference type="InterPro" id="IPR003598">
    <property type="entry name" value="Ig_sub2"/>
</dbReference>
<dbReference type="Gene3D" id="2.60.40.10">
    <property type="entry name" value="Immunoglobulins"/>
    <property type="match status" value="4"/>
</dbReference>
<dbReference type="InterPro" id="IPR003599">
    <property type="entry name" value="Ig_sub"/>
</dbReference>
<dbReference type="InterPro" id="IPR036116">
    <property type="entry name" value="FN3_sf"/>
</dbReference>
<dbReference type="InterPro" id="IPR003961">
    <property type="entry name" value="FN3_dom"/>
</dbReference>
<dbReference type="PROSITE" id="PS50835">
    <property type="entry name" value="IG_LIKE"/>
    <property type="match status" value="2"/>
</dbReference>
<dbReference type="InterPro" id="IPR013783">
    <property type="entry name" value="Ig-like_fold"/>
</dbReference>
<keyword evidence="9" id="KW-1185">Reference proteome</keyword>
<feature type="domain" description="Ig-like" evidence="7">
    <location>
        <begin position="203"/>
        <end position="286"/>
    </location>
</feature>
<feature type="transmembrane region" description="Helical" evidence="6">
    <location>
        <begin position="510"/>
        <end position="534"/>
    </location>
</feature>
<evidence type="ECO:0000256" key="1">
    <source>
        <dbReference type="ARBA" id="ARBA00004479"/>
    </source>
</evidence>
<dbReference type="GO" id="GO:0050839">
    <property type="term" value="F:cell adhesion molecule binding"/>
    <property type="evidence" value="ECO:0007669"/>
    <property type="project" value="TreeGrafter"/>
</dbReference>
<keyword evidence="2 6" id="KW-0472">Membrane</keyword>
<evidence type="ECO:0000256" key="2">
    <source>
        <dbReference type="ARBA" id="ARBA00023136"/>
    </source>
</evidence>
<gene>
    <name evidence="8" type="ORF">LSH36_745g02057</name>
</gene>
<evidence type="ECO:0000256" key="4">
    <source>
        <dbReference type="ARBA" id="ARBA00023180"/>
    </source>
</evidence>
<reference evidence="8" key="1">
    <citation type="journal article" date="2023" name="Mol. Biol. Evol.">
        <title>Third-Generation Sequencing Reveals the Adaptive Role of the Epigenome in Three Deep-Sea Polychaetes.</title>
        <authorList>
            <person name="Perez M."/>
            <person name="Aroh O."/>
            <person name="Sun Y."/>
            <person name="Lan Y."/>
            <person name="Juniper S.K."/>
            <person name="Young C.R."/>
            <person name="Angers B."/>
            <person name="Qian P.Y."/>
        </authorList>
    </citation>
    <scope>NUCLEOTIDE SEQUENCE</scope>
    <source>
        <strain evidence="8">P08H-3</strain>
    </source>
</reference>
<keyword evidence="5" id="KW-0393">Immunoglobulin domain</keyword>
<dbReference type="InterPro" id="IPR036179">
    <property type="entry name" value="Ig-like_dom_sf"/>
</dbReference>
<evidence type="ECO:0000256" key="6">
    <source>
        <dbReference type="SAM" id="Phobius"/>
    </source>
</evidence>
<keyword evidence="3" id="KW-1015">Disulfide bond</keyword>
<protein>
    <recommendedName>
        <fullName evidence="7">Ig-like domain-containing protein</fullName>
    </recommendedName>
</protein>
<dbReference type="SMART" id="SM00408">
    <property type="entry name" value="IGc2"/>
    <property type="match status" value="2"/>
</dbReference>
<dbReference type="AlphaFoldDB" id="A0AAD9J266"/>
<dbReference type="Proteomes" id="UP001208570">
    <property type="component" value="Unassembled WGS sequence"/>
</dbReference>
<dbReference type="SMART" id="SM00409">
    <property type="entry name" value="IG"/>
    <property type="match status" value="3"/>
</dbReference>
<dbReference type="PANTHER" id="PTHR11640">
    <property type="entry name" value="NEPHRIN"/>
    <property type="match status" value="1"/>
</dbReference>